<feature type="domain" description="Restriction endonuclease type IV Mrr" evidence="1">
    <location>
        <begin position="158"/>
        <end position="277"/>
    </location>
</feature>
<reference evidence="4" key="1">
    <citation type="submission" date="2017-09" db="EMBL/GenBank/DDBJ databases">
        <title>Depth-based differentiation of microbial function through sediment-hosted aquifers and enrichment of novel symbionts in the deep terrestrial subsurface.</title>
        <authorList>
            <person name="Probst A.J."/>
            <person name="Ladd B."/>
            <person name="Jarett J.K."/>
            <person name="Geller-Mcgrath D.E."/>
            <person name="Sieber C.M.K."/>
            <person name="Emerson J.B."/>
            <person name="Anantharaman K."/>
            <person name="Thomas B.C."/>
            <person name="Malmstrom R."/>
            <person name="Stieglmeier M."/>
            <person name="Klingl A."/>
            <person name="Woyke T."/>
            <person name="Ryan C.M."/>
            <person name="Banfield J.F."/>
        </authorList>
    </citation>
    <scope>NUCLEOTIDE SEQUENCE [LARGE SCALE GENOMIC DNA]</scope>
</reference>
<gene>
    <name evidence="3" type="ORF">CO057_00105</name>
</gene>
<accession>A0A2M8EQC1</accession>
<keyword evidence="3" id="KW-0255">Endonuclease</keyword>
<feature type="domain" description="Restriction system protein Mrr-like N-terminal" evidence="2">
    <location>
        <begin position="6"/>
        <end position="91"/>
    </location>
</feature>
<dbReference type="Gene3D" id="3.40.1350.10">
    <property type="match status" value="1"/>
</dbReference>
<dbReference type="GO" id="GO:0003677">
    <property type="term" value="F:DNA binding"/>
    <property type="evidence" value="ECO:0007669"/>
    <property type="project" value="InterPro"/>
</dbReference>
<keyword evidence="3" id="KW-0378">Hydrolase</keyword>
<sequence>MTIPDYQSIMLPLLKFAGDNQEHTIREAIDHIADTFKLTEQDRKEVLPSGSQYIIDNRVGWARTYLKKAGLLETPKRSYFKITDLGLDTLKKNLPEINIKFLAQFPLFIEFRSTKKEKNEHEEQEAESSSTQTPQELLEYSYQKIKKDLSQELLGFVKQSSPRFFERLVVELLLSMGYGGSRKDAGQAIGQSGDGGIDGIIKEDKLGLDVIYLQAKRWEGVVGSKEIRNFVGSLVGQKANKGVFITTSGFTKDALEYVKTITHKVILIDGEMLTQLMIENNIGVSKVISYDIKKIDSDYFVEE</sequence>
<proteinExistence type="predicted"/>
<dbReference type="Pfam" id="PF04471">
    <property type="entry name" value="Mrr_cat"/>
    <property type="match status" value="1"/>
</dbReference>
<evidence type="ECO:0000313" key="4">
    <source>
        <dbReference type="Proteomes" id="UP000230251"/>
    </source>
</evidence>
<evidence type="ECO:0000259" key="1">
    <source>
        <dbReference type="Pfam" id="PF04471"/>
    </source>
</evidence>
<dbReference type="PANTHER" id="PTHR30015:SF7">
    <property type="entry name" value="TYPE IV METHYL-DIRECTED RESTRICTION ENZYME ECOKMRR"/>
    <property type="match status" value="1"/>
</dbReference>
<dbReference type="SUPFAM" id="SSF52980">
    <property type="entry name" value="Restriction endonuclease-like"/>
    <property type="match status" value="1"/>
</dbReference>
<name>A0A2M8EQC1_9BACT</name>
<evidence type="ECO:0000259" key="2">
    <source>
        <dbReference type="Pfam" id="PF14338"/>
    </source>
</evidence>
<evidence type="ECO:0000313" key="3">
    <source>
        <dbReference type="EMBL" id="PJC24940.1"/>
    </source>
</evidence>
<keyword evidence="3" id="KW-0540">Nuclease</keyword>
<protein>
    <submittedName>
        <fullName evidence="3">Restriction endonuclease</fullName>
    </submittedName>
</protein>
<dbReference type="PANTHER" id="PTHR30015">
    <property type="entry name" value="MRR RESTRICTION SYSTEM PROTEIN"/>
    <property type="match status" value="1"/>
</dbReference>
<comment type="caution">
    <text evidence="3">The sequence shown here is derived from an EMBL/GenBank/DDBJ whole genome shotgun (WGS) entry which is preliminary data.</text>
</comment>
<dbReference type="Pfam" id="PF14338">
    <property type="entry name" value="Mrr_N"/>
    <property type="match status" value="1"/>
</dbReference>
<dbReference type="EMBL" id="PFSI01000004">
    <property type="protein sequence ID" value="PJC24940.1"/>
    <property type="molecule type" value="Genomic_DNA"/>
</dbReference>
<dbReference type="Proteomes" id="UP000230251">
    <property type="component" value="Unassembled WGS sequence"/>
</dbReference>
<dbReference type="InterPro" id="IPR011335">
    <property type="entry name" value="Restrct_endonuc-II-like"/>
</dbReference>
<dbReference type="AlphaFoldDB" id="A0A2M8EQC1"/>
<organism evidence="3 4">
    <name type="scientific">Candidatus Uhrbacteria bacterium CG_4_9_14_0_2_um_filter_41_50</name>
    <dbReference type="NCBI Taxonomy" id="1975031"/>
    <lineage>
        <taxon>Bacteria</taxon>
        <taxon>Candidatus Uhriibacteriota</taxon>
    </lineage>
</organism>
<dbReference type="InterPro" id="IPR052906">
    <property type="entry name" value="Type_IV_Methyl-Rstrct_Enzyme"/>
</dbReference>
<dbReference type="InterPro" id="IPR025745">
    <property type="entry name" value="Mrr-like_N_dom"/>
</dbReference>
<dbReference type="InterPro" id="IPR007560">
    <property type="entry name" value="Restrct_endonuc_IV_Mrr"/>
</dbReference>
<dbReference type="GO" id="GO:0015666">
    <property type="term" value="F:restriction endodeoxyribonuclease activity"/>
    <property type="evidence" value="ECO:0007669"/>
    <property type="project" value="TreeGrafter"/>
</dbReference>
<dbReference type="InterPro" id="IPR011856">
    <property type="entry name" value="tRNA_endonuc-like_dom_sf"/>
</dbReference>
<dbReference type="GO" id="GO:0009307">
    <property type="term" value="P:DNA restriction-modification system"/>
    <property type="evidence" value="ECO:0007669"/>
    <property type="project" value="InterPro"/>
</dbReference>